<sequence>MPEPELSEQDYLRQIELLALDVVDAARGEGRIGNDADPPGETALQRAVNALACRLRHQHFEGDGCVEDDRPLMRLGGAALIGPGTGDASRDNYRTGCARLGVDPRPDGWALWYCWDHNARAHTLVTTALTTTRALLESWARGRDVHPAWPLRSQVRAVARGWVGPVVLSPGHAAERELGGR</sequence>
<comment type="caution">
    <text evidence="1">The sequence shown here is derived from an EMBL/GenBank/DDBJ whole genome shotgun (WGS) entry which is preliminary data.</text>
</comment>
<organism evidence="1 2">
    <name type="scientific">Paractinoplanes globisporus</name>
    <dbReference type="NCBI Taxonomy" id="113565"/>
    <lineage>
        <taxon>Bacteria</taxon>
        <taxon>Bacillati</taxon>
        <taxon>Actinomycetota</taxon>
        <taxon>Actinomycetes</taxon>
        <taxon>Micromonosporales</taxon>
        <taxon>Micromonosporaceae</taxon>
        <taxon>Paractinoplanes</taxon>
    </lineage>
</organism>
<protein>
    <submittedName>
        <fullName evidence="1">Uncharacterized protein</fullName>
    </submittedName>
</protein>
<evidence type="ECO:0000313" key="1">
    <source>
        <dbReference type="EMBL" id="MFF5290094.1"/>
    </source>
</evidence>
<dbReference type="RefSeq" id="WP_020510713.1">
    <property type="nucleotide sequence ID" value="NZ_JBIAZU010000002.1"/>
</dbReference>
<name>A0ABW6W9V6_9ACTN</name>
<keyword evidence="2" id="KW-1185">Reference proteome</keyword>
<dbReference type="Proteomes" id="UP001602245">
    <property type="component" value="Unassembled WGS sequence"/>
</dbReference>
<gene>
    <name evidence="1" type="ORF">ACFY35_11670</name>
</gene>
<dbReference type="EMBL" id="JBIAZU010000002">
    <property type="protein sequence ID" value="MFF5290094.1"/>
    <property type="molecule type" value="Genomic_DNA"/>
</dbReference>
<reference evidence="1 2" key="1">
    <citation type="submission" date="2024-10" db="EMBL/GenBank/DDBJ databases">
        <title>The Natural Products Discovery Center: Release of the First 8490 Sequenced Strains for Exploring Actinobacteria Biosynthetic Diversity.</title>
        <authorList>
            <person name="Kalkreuter E."/>
            <person name="Kautsar S.A."/>
            <person name="Yang D."/>
            <person name="Bader C.D."/>
            <person name="Teijaro C.N."/>
            <person name="Fluegel L."/>
            <person name="Davis C.M."/>
            <person name="Simpson J.R."/>
            <person name="Lauterbach L."/>
            <person name="Steele A.D."/>
            <person name="Gui C."/>
            <person name="Meng S."/>
            <person name="Li G."/>
            <person name="Viehrig K."/>
            <person name="Ye F."/>
            <person name="Su P."/>
            <person name="Kiefer A.F."/>
            <person name="Nichols A."/>
            <person name="Cepeda A.J."/>
            <person name="Yan W."/>
            <person name="Fan B."/>
            <person name="Jiang Y."/>
            <person name="Adhikari A."/>
            <person name="Zheng C.-J."/>
            <person name="Schuster L."/>
            <person name="Cowan T.M."/>
            <person name="Smanski M.J."/>
            <person name="Chevrette M.G."/>
            <person name="De Carvalho L.P.S."/>
            <person name="Shen B."/>
        </authorList>
    </citation>
    <scope>NUCLEOTIDE SEQUENCE [LARGE SCALE GENOMIC DNA]</scope>
    <source>
        <strain evidence="1 2">NPDC000087</strain>
    </source>
</reference>
<evidence type="ECO:0000313" key="2">
    <source>
        <dbReference type="Proteomes" id="UP001602245"/>
    </source>
</evidence>
<proteinExistence type="predicted"/>
<accession>A0ABW6W9V6</accession>